<dbReference type="InterPro" id="IPR027417">
    <property type="entry name" value="P-loop_NTPase"/>
</dbReference>
<evidence type="ECO:0000256" key="2">
    <source>
        <dbReference type="ARBA" id="ARBA00022741"/>
    </source>
</evidence>
<dbReference type="InterPro" id="IPR015854">
    <property type="entry name" value="ABC_transpr_LolD-like"/>
</dbReference>
<dbReference type="EMBL" id="JACHLP010000001">
    <property type="protein sequence ID" value="MBB4841516.1"/>
    <property type="molecule type" value="Genomic_DNA"/>
</dbReference>
<dbReference type="PROSITE" id="PS50893">
    <property type="entry name" value="ABC_TRANSPORTER_2"/>
    <property type="match status" value="1"/>
</dbReference>
<dbReference type="PROSITE" id="PS00211">
    <property type="entry name" value="ABC_TRANSPORTER_1"/>
    <property type="match status" value="1"/>
</dbReference>
<proteinExistence type="predicted"/>
<keyword evidence="3 5" id="KW-0067">ATP-binding</keyword>
<dbReference type="SUPFAM" id="SSF52540">
    <property type="entry name" value="P-loop containing nucleoside triphosphate hydrolases"/>
    <property type="match status" value="1"/>
</dbReference>
<dbReference type="Proteomes" id="UP000562027">
    <property type="component" value="Unassembled WGS sequence"/>
</dbReference>
<dbReference type="Gene3D" id="3.40.50.300">
    <property type="entry name" value="P-loop containing nucleotide triphosphate hydrolases"/>
    <property type="match status" value="1"/>
</dbReference>
<feature type="domain" description="ABC transporter" evidence="4">
    <location>
        <begin position="10"/>
        <end position="225"/>
    </location>
</feature>
<evidence type="ECO:0000313" key="5">
    <source>
        <dbReference type="EMBL" id="MBB4841516.1"/>
    </source>
</evidence>
<evidence type="ECO:0000313" key="6">
    <source>
        <dbReference type="Proteomes" id="UP000562027"/>
    </source>
</evidence>
<dbReference type="GO" id="GO:0016887">
    <property type="term" value="F:ATP hydrolysis activity"/>
    <property type="evidence" value="ECO:0007669"/>
    <property type="project" value="InterPro"/>
</dbReference>
<dbReference type="RefSeq" id="WP_184294719.1">
    <property type="nucleotide sequence ID" value="NZ_JACHLP010000001.1"/>
</dbReference>
<organism evidence="5 6">
    <name type="scientific">Roseateles oligotrophus</name>
    <dbReference type="NCBI Taxonomy" id="1769250"/>
    <lineage>
        <taxon>Bacteria</taxon>
        <taxon>Pseudomonadati</taxon>
        <taxon>Pseudomonadota</taxon>
        <taxon>Betaproteobacteria</taxon>
        <taxon>Burkholderiales</taxon>
        <taxon>Sphaerotilaceae</taxon>
        <taxon>Roseateles</taxon>
    </lineage>
</organism>
<dbReference type="SMART" id="SM00382">
    <property type="entry name" value="AAA"/>
    <property type="match status" value="1"/>
</dbReference>
<keyword evidence="1" id="KW-0472">Membrane</keyword>
<comment type="caution">
    <text evidence="5">The sequence shown here is derived from an EMBL/GenBank/DDBJ whole genome shotgun (WGS) entry which is preliminary data.</text>
</comment>
<dbReference type="InterPro" id="IPR003593">
    <property type="entry name" value="AAA+_ATPase"/>
</dbReference>
<dbReference type="GO" id="GO:0022857">
    <property type="term" value="F:transmembrane transporter activity"/>
    <property type="evidence" value="ECO:0007669"/>
    <property type="project" value="TreeGrafter"/>
</dbReference>
<name>A0A840L0R9_9BURK</name>
<gene>
    <name evidence="5" type="ORF">HNP55_000011</name>
</gene>
<dbReference type="InterPro" id="IPR003439">
    <property type="entry name" value="ABC_transporter-like_ATP-bd"/>
</dbReference>
<keyword evidence="2" id="KW-0547">Nucleotide-binding</keyword>
<dbReference type="AlphaFoldDB" id="A0A840L0R9"/>
<sequence>MSDTGSPPLLQVQGLSHHYPGSQRSLRFADFELAAGQHLLLRGNSGSGKSTLLALLAGLLTPASGEVRVQGRALSGLSQRQRDAWRGEFLGFVPQRLHLSPALTVMQSLQLPFLSVGLAADLPRAQALLQRLGLAEMAGRHPHQLSVGQAQRVALARALMRRPRLLMADEPSASLDDANTAQVLRLLQEAAAEQGASLLLATHDGRIAAQWSARSLVLPDLAGGAA</sequence>
<evidence type="ECO:0000256" key="1">
    <source>
        <dbReference type="ARBA" id="ARBA00022475"/>
    </source>
</evidence>
<keyword evidence="6" id="KW-1185">Reference proteome</keyword>
<dbReference type="PANTHER" id="PTHR24220">
    <property type="entry name" value="IMPORT ATP-BINDING PROTEIN"/>
    <property type="match status" value="1"/>
</dbReference>
<evidence type="ECO:0000256" key="3">
    <source>
        <dbReference type="ARBA" id="ARBA00022840"/>
    </source>
</evidence>
<keyword evidence="1" id="KW-1003">Cell membrane</keyword>
<accession>A0A840L0R9</accession>
<dbReference type="Pfam" id="PF00005">
    <property type="entry name" value="ABC_tran"/>
    <property type="match status" value="1"/>
</dbReference>
<evidence type="ECO:0000259" key="4">
    <source>
        <dbReference type="PROSITE" id="PS50893"/>
    </source>
</evidence>
<dbReference type="InterPro" id="IPR017871">
    <property type="entry name" value="ABC_transporter-like_CS"/>
</dbReference>
<dbReference type="GO" id="GO:0005524">
    <property type="term" value="F:ATP binding"/>
    <property type="evidence" value="ECO:0007669"/>
    <property type="project" value="UniProtKB-KW"/>
</dbReference>
<protein>
    <submittedName>
        <fullName evidence="5">Putative ABC transport system ATP-binding protein</fullName>
    </submittedName>
</protein>
<dbReference type="PANTHER" id="PTHR24220:SF659">
    <property type="entry name" value="TRANSPORTER, PUTATIVE-RELATED"/>
    <property type="match status" value="1"/>
</dbReference>
<dbReference type="GO" id="GO:0005886">
    <property type="term" value="C:plasma membrane"/>
    <property type="evidence" value="ECO:0007669"/>
    <property type="project" value="TreeGrafter"/>
</dbReference>
<reference evidence="5 6" key="1">
    <citation type="submission" date="2020-08" db="EMBL/GenBank/DDBJ databases">
        <title>Functional genomics of gut bacteria from endangered species of beetles.</title>
        <authorList>
            <person name="Carlos-Shanley C."/>
        </authorList>
    </citation>
    <scope>NUCLEOTIDE SEQUENCE [LARGE SCALE GENOMIC DNA]</scope>
    <source>
        <strain evidence="5 6">S00239</strain>
    </source>
</reference>